<evidence type="ECO:0000259" key="1">
    <source>
        <dbReference type="Pfam" id="PF01872"/>
    </source>
</evidence>
<keyword evidence="3" id="KW-1185">Reference proteome</keyword>
<dbReference type="InterPro" id="IPR050765">
    <property type="entry name" value="Riboflavin_Biosynth_HTPR"/>
</dbReference>
<dbReference type="Gene3D" id="3.40.430.10">
    <property type="entry name" value="Dihydrofolate Reductase, subunit A"/>
    <property type="match status" value="1"/>
</dbReference>
<dbReference type="Pfam" id="PF01872">
    <property type="entry name" value="RibD_C"/>
    <property type="match status" value="1"/>
</dbReference>
<accession>A0ABV9CIT5</accession>
<gene>
    <name evidence="2" type="ORF">ACFO60_18235</name>
</gene>
<dbReference type="PANTHER" id="PTHR38011:SF2">
    <property type="entry name" value="BIFUNCTIONAL DEAMINASE-REDUCTASE DOMAIN PROTEIN"/>
    <property type="match status" value="1"/>
</dbReference>
<proteinExistence type="predicted"/>
<dbReference type="InterPro" id="IPR002734">
    <property type="entry name" value="RibDG_C"/>
</dbReference>
<organism evidence="2 3">
    <name type="scientific">Sphaerisporangium dianthi</name>
    <dbReference type="NCBI Taxonomy" id="1436120"/>
    <lineage>
        <taxon>Bacteria</taxon>
        <taxon>Bacillati</taxon>
        <taxon>Actinomycetota</taxon>
        <taxon>Actinomycetes</taxon>
        <taxon>Streptosporangiales</taxon>
        <taxon>Streptosporangiaceae</taxon>
        <taxon>Sphaerisporangium</taxon>
    </lineage>
</organism>
<protein>
    <submittedName>
        <fullName evidence="2">Dihydrofolate reductase family protein</fullName>
    </submittedName>
</protein>
<feature type="domain" description="Bacterial bifunctional deaminase-reductase C-terminal" evidence="1">
    <location>
        <begin position="2"/>
        <end position="186"/>
    </location>
</feature>
<comment type="caution">
    <text evidence="2">The sequence shown here is derived from an EMBL/GenBank/DDBJ whole genome shotgun (WGS) entry which is preliminary data.</text>
</comment>
<evidence type="ECO:0000313" key="2">
    <source>
        <dbReference type="EMBL" id="MFC4532720.1"/>
    </source>
</evidence>
<dbReference type="EMBL" id="JBHSFP010000011">
    <property type="protein sequence ID" value="MFC4532720.1"/>
    <property type="molecule type" value="Genomic_DNA"/>
</dbReference>
<reference evidence="3" key="1">
    <citation type="journal article" date="2019" name="Int. J. Syst. Evol. Microbiol.">
        <title>The Global Catalogue of Microorganisms (GCM) 10K type strain sequencing project: providing services to taxonomists for standard genome sequencing and annotation.</title>
        <authorList>
            <consortium name="The Broad Institute Genomics Platform"/>
            <consortium name="The Broad Institute Genome Sequencing Center for Infectious Disease"/>
            <person name="Wu L."/>
            <person name="Ma J."/>
        </authorList>
    </citation>
    <scope>NUCLEOTIDE SEQUENCE [LARGE SCALE GENOMIC DNA]</scope>
    <source>
        <strain evidence="3">CGMCC 4.7132</strain>
    </source>
</reference>
<dbReference type="RefSeq" id="WP_380841592.1">
    <property type="nucleotide sequence ID" value="NZ_JBHSFP010000011.1"/>
</dbReference>
<dbReference type="Proteomes" id="UP001596004">
    <property type="component" value="Unassembled WGS sequence"/>
</dbReference>
<evidence type="ECO:0000313" key="3">
    <source>
        <dbReference type="Proteomes" id="UP001596004"/>
    </source>
</evidence>
<sequence length="208" mass="21939">MRKLMVMAFMSVDGVVQAPGGVDEDRDGGFEHGGWAVPHFDQALIEHMTALIGRAGALLLGRRTYEGFAATWPLAGEDDPIGAQMNGLPKYVASRTLDTVSWRNSTLLTGDVARAVGELKRGGGGEIQVHGSGGLVQTLLAHDLVDEFHLLTFPVLIGTGKRLFAEGTAPAGLRPAETTTSGTGVLTCTYAREGKLEYGSMGPETGSR</sequence>
<dbReference type="PANTHER" id="PTHR38011">
    <property type="entry name" value="DIHYDROFOLATE REDUCTASE FAMILY PROTEIN (AFU_ORTHOLOGUE AFUA_8G06820)"/>
    <property type="match status" value="1"/>
</dbReference>
<dbReference type="InterPro" id="IPR024072">
    <property type="entry name" value="DHFR-like_dom_sf"/>
</dbReference>
<dbReference type="SUPFAM" id="SSF53597">
    <property type="entry name" value="Dihydrofolate reductase-like"/>
    <property type="match status" value="1"/>
</dbReference>
<name>A0ABV9CIT5_9ACTN</name>